<feature type="region of interest" description="Disordered" evidence="2">
    <location>
        <begin position="98"/>
        <end position="136"/>
    </location>
</feature>
<evidence type="ECO:0000313" key="4">
    <source>
        <dbReference type="Proteomes" id="UP001172159"/>
    </source>
</evidence>
<comment type="caution">
    <text evidence="3">The sequence shown here is derived from an EMBL/GenBank/DDBJ whole genome shotgun (WGS) entry which is preliminary data.</text>
</comment>
<organism evidence="3 4">
    <name type="scientific">Apiosordaria backusii</name>
    <dbReference type="NCBI Taxonomy" id="314023"/>
    <lineage>
        <taxon>Eukaryota</taxon>
        <taxon>Fungi</taxon>
        <taxon>Dikarya</taxon>
        <taxon>Ascomycota</taxon>
        <taxon>Pezizomycotina</taxon>
        <taxon>Sordariomycetes</taxon>
        <taxon>Sordariomycetidae</taxon>
        <taxon>Sordariales</taxon>
        <taxon>Lasiosphaeriaceae</taxon>
        <taxon>Apiosordaria</taxon>
    </lineage>
</organism>
<dbReference type="GO" id="GO:0003677">
    <property type="term" value="F:DNA binding"/>
    <property type="evidence" value="ECO:0007669"/>
    <property type="project" value="TreeGrafter"/>
</dbReference>
<comment type="similarity">
    <text evidence="1">Belongs to the MIT1/WOR1 family.</text>
</comment>
<gene>
    <name evidence="3" type="ORF">B0T21DRAFT_447321</name>
</gene>
<accession>A0AA40K7A7</accession>
<dbReference type="PANTHER" id="PTHR28027">
    <property type="entry name" value="TRANSCRIPTIONAL REGULATOR MIT1"/>
    <property type="match status" value="1"/>
</dbReference>
<dbReference type="AlphaFoldDB" id="A0AA40K7A7"/>
<evidence type="ECO:0000256" key="2">
    <source>
        <dbReference type="SAM" id="MobiDB-lite"/>
    </source>
</evidence>
<reference evidence="3" key="1">
    <citation type="submission" date="2023-06" db="EMBL/GenBank/DDBJ databases">
        <title>Genome-scale phylogeny and comparative genomics of the fungal order Sordariales.</title>
        <authorList>
            <consortium name="Lawrence Berkeley National Laboratory"/>
            <person name="Hensen N."/>
            <person name="Bonometti L."/>
            <person name="Westerberg I."/>
            <person name="Brannstrom I.O."/>
            <person name="Guillou S."/>
            <person name="Cros-Aarteil S."/>
            <person name="Calhoun S."/>
            <person name="Haridas S."/>
            <person name="Kuo A."/>
            <person name="Mondo S."/>
            <person name="Pangilinan J."/>
            <person name="Riley R."/>
            <person name="Labutti K."/>
            <person name="Andreopoulos B."/>
            <person name="Lipzen A."/>
            <person name="Chen C."/>
            <person name="Yanf M."/>
            <person name="Daum C."/>
            <person name="Ng V."/>
            <person name="Clum A."/>
            <person name="Steindorff A."/>
            <person name="Ohm R."/>
            <person name="Martin F."/>
            <person name="Silar P."/>
            <person name="Natvig D."/>
            <person name="Lalanne C."/>
            <person name="Gautier V."/>
            <person name="Ament-Velasquez S.L."/>
            <person name="Kruys A."/>
            <person name="Hutchinson M.I."/>
            <person name="Powell A.J."/>
            <person name="Barry K."/>
            <person name="Miller A.N."/>
            <person name="Grigoriev I.V."/>
            <person name="Debuchy R."/>
            <person name="Gladieux P."/>
            <person name="Thoren M.H."/>
            <person name="Johannesson H."/>
        </authorList>
    </citation>
    <scope>NUCLEOTIDE SEQUENCE</scope>
    <source>
        <strain evidence="3">CBS 540.89</strain>
    </source>
</reference>
<protein>
    <submittedName>
        <fullName evidence="3">Gti1/Pac2 family-domain-containing protein</fullName>
    </submittedName>
</protein>
<dbReference type="InterPro" id="IPR018608">
    <property type="entry name" value="Gti1/Pac2"/>
</dbReference>
<sequence>MNPNSPPQQDANTPLEPSWVGYVPDTGSALALVEAALRGNIKHCKRRPHDKERDQCIRSPHVYIYEEEASGIKRWTDGRSWSPSRIVGNFLVYRETMPAQNSNNGNGQKKKTARKPDHTRTVIRKSPGSVRHNSQSALPNGVAYPMAEANNNQAIQLADGRSLMFEGPFGAQKLLGSLKDSYDFKPDGLIKRTMSFLVGGKRHHMVAYISLEHYAERRFALPYEDINIRDCFPRASLLNQPSWRFPYTDDLGDFRQRHEEEWARQHAQQSQGIYQAQPGWVVGPADLQAFHPLHGFITPNTQPALAPASSLPGSAMPRDLVGAIPGVFSSPPHGLTYSPPGMEYQATYSPPEMGYQATYSPPERDYQANGIDMGAWGYMVQPGSVPK</sequence>
<evidence type="ECO:0000256" key="1">
    <source>
        <dbReference type="ARBA" id="ARBA00008359"/>
    </source>
</evidence>
<keyword evidence="4" id="KW-1185">Reference proteome</keyword>
<evidence type="ECO:0000313" key="3">
    <source>
        <dbReference type="EMBL" id="KAK0748636.1"/>
    </source>
</evidence>
<proteinExistence type="inferred from homology"/>
<dbReference type="Proteomes" id="UP001172159">
    <property type="component" value="Unassembled WGS sequence"/>
</dbReference>
<dbReference type="PANTHER" id="PTHR28027:SF2">
    <property type="entry name" value="TRANSCRIPTIONAL REGULATOR MIT1"/>
    <property type="match status" value="1"/>
</dbReference>
<dbReference type="Pfam" id="PF09729">
    <property type="entry name" value="Gti1_Pac2"/>
    <property type="match status" value="1"/>
</dbReference>
<name>A0AA40K7A7_9PEZI</name>
<dbReference type="EMBL" id="JAUKTV010000001">
    <property type="protein sequence ID" value="KAK0748636.1"/>
    <property type="molecule type" value="Genomic_DNA"/>
</dbReference>